<dbReference type="Proteomes" id="UP000828251">
    <property type="component" value="Unassembled WGS sequence"/>
</dbReference>
<comment type="caution">
    <text evidence="1">The sequence shown here is derived from an EMBL/GenBank/DDBJ whole genome shotgun (WGS) entry which is preliminary data.</text>
</comment>
<keyword evidence="2" id="KW-1185">Reference proteome</keyword>
<dbReference type="EMBL" id="JAIQCV010000011">
    <property type="protein sequence ID" value="KAH1046091.1"/>
    <property type="molecule type" value="Genomic_DNA"/>
</dbReference>
<reference evidence="1 2" key="1">
    <citation type="journal article" date="2021" name="Plant Biotechnol. J.">
        <title>Multi-omics assisted identification of the key and species-specific regulatory components of drought-tolerant mechanisms in Gossypium stocksii.</title>
        <authorList>
            <person name="Yu D."/>
            <person name="Ke L."/>
            <person name="Zhang D."/>
            <person name="Wu Y."/>
            <person name="Sun Y."/>
            <person name="Mei J."/>
            <person name="Sun J."/>
            <person name="Sun Y."/>
        </authorList>
    </citation>
    <scope>NUCLEOTIDE SEQUENCE [LARGE SCALE GENOMIC DNA]</scope>
    <source>
        <strain evidence="2">cv. E1</strain>
        <tissue evidence="1">Leaf</tissue>
    </source>
</reference>
<proteinExistence type="predicted"/>
<sequence length="348" mass="39186">MNQTFGFRTIPRPPHLVALTSTCKLSQASSPKESWNSVGIHCSYSGKSFRCSIGSKGLNRDRKRILQSLFLDFGSPYHPYLPQLTVVAFKDDDKDGNETKYDWESFLKSKSNSKLLFQVQLFSKLGFLCNMAYVLPIFKAMDGLHVFTSSGSKAEAKPNTEVKLEEFNSEEAMDCEQKLRIHPSTASETMAAAAFYVWLLSKDLSLMPDLHSFHSSPFQLFIYDDPSRHTLIFVIQLSRSDKALLCCWGSIITALASYGSCLSCLVVDVVLMVVGLPRSEVSGKTSLVCSEICETAQDIHEKVMSNVEDFLQTHGGWECWTRHFGYVEADSYLINSCWMRLAIERVLQ</sequence>
<gene>
    <name evidence="1" type="ORF">J1N35_036875</name>
</gene>
<organism evidence="1 2">
    <name type="scientific">Gossypium stocksii</name>
    <dbReference type="NCBI Taxonomy" id="47602"/>
    <lineage>
        <taxon>Eukaryota</taxon>
        <taxon>Viridiplantae</taxon>
        <taxon>Streptophyta</taxon>
        <taxon>Embryophyta</taxon>
        <taxon>Tracheophyta</taxon>
        <taxon>Spermatophyta</taxon>
        <taxon>Magnoliopsida</taxon>
        <taxon>eudicotyledons</taxon>
        <taxon>Gunneridae</taxon>
        <taxon>Pentapetalae</taxon>
        <taxon>rosids</taxon>
        <taxon>malvids</taxon>
        <taxon>Malvales</taxon>
        <taxon>Malvaceae</taxon>
        <taxon>Malvoideae</taxon>
        <taxon>Gossypium</taxon>
    </lineage>
</organism>
<dbReference type="AlphaFoldDB" id="A0A9D3UJ48"/>
<evidence type="ECO:0000313" key="1">
    <source>
        <dbReference type="EMBL" id="KAH1046091.1"/>
    </source>
</evidence>
<evidence type="ECO:0000313" key="2">
    <source>
        <dbReference type="Proteomes" id="UP000828251"/>
    </source>
</evidence>
<accession>A0A9D3UJ48</accession>
<protein>
    <submittedName>
        <fullName evidence="1">Uncharacterized protein</fullName>
    </submittedName>
</protein>
<name>A0A9D3UJ48_9ROSI</name>